<evidence type="ECO:0000256" key="5">
    <source>
        <dbReference type="ARBA" id="ARBA00023244"/>
    </source>
</evidence>
<dbReference type="RefSeq" id="WP_193779338.1">
    <property type="nucleotide sequence ID" value="NZ_JADDOJ010000011.1"/>
</dbReference>
<proteinExistence type="inferred from homology"/>
<evidence type="ECO:0000313" key="12">
    <source>
        <dbReference type="Proteomes" id="UP000715965"/>
    </source>
</evidence>
<dbReference type="InterPro" id="IPR036108">
    <property type="entry name" value="4pyrrol_syn_uPrphyn_synt_sf"/>
</dbReference>
<comment type="catalytic activity">
    <reaction evidence="8 9">
        <text>hydroxymethylbilane = uroporphyrinogen III + H2O</text>
        <dbReference type="Rhea" id="RHEA:18965"/>
        <dbReference type="ChEBI" id="CHEBI:15377"/>
        <dbReference type="ChEBI" id="CHEBI:57308"/>
        <dbReference type="ChEBI" id="CHEBI:57845"/>
        <dbReference type="EC" id="4.2.1.75"/>
    </reaction>
</comment>
<evidence type="ECO:0000256" key="9">
    <source>
        <dbReference type="RuleBase" id="RU366031"/>
    </source>
</evidence>
<dbReference type="SUPFAM" id="SSF69618">
    <property type="entry name" value="HemD-like"/>
    <property type="match status" value="1"/>
</dbReference>
<evidence type="ECO:0000259" key="10">
    <source>
        <dbReference type="Pfam" id="PF02602"/>
    </source>
</evidence>
<dbReference type="EMBL" id="JADDOJ010000011">
    <property type="protein sequence ID" value="MBE7939790.1"/>
    <property type="molecule type" value="Genomic_DNA"/>
</dbReference>
<dbReference type="CDD" id="cd06578">
    <property type="entry name" value="HemD"/>
    <property type="match status" value="1"/>
</dbReference>
<comment type="pathway">
    <text evidence="1 9">Porphyrin-containing compound metabolism; protoporphyrin-IX biosynthesis; coproporphyrinogen-III from 5-aminolevulinate: step 3/4.</text>
</comment>
<dbReference type="InterPro" id="IPR003754">
    <property type="entry name" value="4pyrrol_synth_uPrphyn_synth"/>
</dbReference>
<evidence type="ECO:0000256" key="4">
    <source>
        <dbReference type="ARBA" id="ARBA00023239"/>
    </source>
</evidence>
<dbReference type="Gene3D" id="3.40.50.10090">
    <property type="match status" value="2"/>
</dbReference>
<reference evidence="11 12" key="1">
    <citation type="submission" date="2020-10" db="EMBL/GenBank/DDBJ databases">
        <title>Draft genome of Ramlibacter aquaticus LMG 30558.</title>
        <authorList>
            <person name="Props R."/>
        </authorList>
    </citation>
    <scope>NUCLEOTIDE SEQUENCE [LARGE SCALE GENOMIC DNA]</scope>
    <source>
        <strain evidence="11 12">LMG 30558</strain>
    </source>
</reference>
<dbReference type="PANTHER" id="PTHR38042:SF1">
    <property type="entry name" value="UROPORPHYRINOGEN-III SYNTHASE, CHLOROPLASTIC"/>
    <property type="match status" value="1"/>
</dbReference>
<comment type="function">
    <text evidence="6 9">Catalyzes cyclization of the linear tetrapyrrole, hydroxymethylbilane, to the macrocyclic uroporphyrinogen III.</text>
</comment>
<dbReference type="Proteomes" id="UP000715965">
    <property type="component" value="Unassembled WGS sequence"/>
</dbReference>
<keyword evidence="5 9" id="KW-0627">Porphyrin biosynthesis</keyword>
<comment type="similarity">
    <text evidence="2 9">Belongs to the uroporphyrinogen-III synthase family.</text>
</comment>
<protein>
    <recommendedName>
        <fullName evidence="7 9">Uroporphyrinogen-III synthase</fullName>
        <ecNumber evidence="3 9">4.2.1.75</ecNumber>
    </recommendedName>
</protein>
<evidence type="ECO:0000256" key="2">
    <source>
        <dbReference type="ARBA" id="ARBA00008133"/>
    </source>
</evidence>
<feature type="domain" description="Tetrapyrrole biosynthesis uroporphyrinogen III synthase" evidence="10">
    <location>
        <begin position="16"/>
        <end position="241"/>
    </location>
</feature>
<dbReference type="EC" id="4.2.1.75" evidence="3 9"/>
<evidence type="ECO:0000256" key="1">
    <source>
        <dbReference type="ARBA" id="ARBA00004772"/>
    </source>
</evidence>
<gene>
    <name evidence="11" type="ORF">IM725_04275</name>
</gene>
<keyword evidence="12" id="KW-1185">Reference proteome</keyword>
<evidence type="ECO:0000256" key="6">
    <source>
        <dbReference type="ARBA" id="ARBA00037589"/>
    </source>
</evidence>
<evidence type="ECO:0000256" key="8">
    <source>
        <dbReference type="ARBA" id="ARBA00048617"/>
    </source>
</evidence>
<sequence>MRVWVTRPAAEAACWVQGLQALGFDAQALPLIEIQPVADGAPLAQAWAGLAGLRAVMFVSGNAVRGFMDAAPQPPRWPSGLRAWATGEGTRQALLQAGVPAVQVDAPPSDSPQFDSEALWMQVQAQVGAGDRVLRVRGAEAGASEGSGRDWLAQVLEAAGATVDTVVAYVRGCPALPSGRREQLRDGMERDAWVFSSSQAIAHLRTLLGEGSFAHGRCVCTHPRIAQAARDAGFGVVRESRPGLPAVAAILESIR</sequence>
<dbReference type="PANTHER" id="PTHR38042">
    <property type="entry name" value="UROPORPHYRINOGEN-III SYNTHASE, CHLOROPLASTIC"/>
    <property type="match status" value="1"/>
</dbReference>
<accession>A0ABR9SBR8</accession>
<evidence type="ECO:0000313" key="11">
    <source>
        <dbReference type="EMBL" id="MBE7939790.1"/>
    </source>
</evidence>
<comment type="caution">
    <text evidence="11">The sequence shown here is derived from an EMBL/GenBank/DDBJ whole genome shotgun (WGS) entry which is preliminary data.</text>
</comment>
<keyword evidence="4 9" id="KW-0456">Lyase</keyword>
<dbReference type="Pfam" id="PF02602">
    <property type="entry name" value="HEM4"/>
    <property type="match status" value="1"/>
</dbReference>
<organism evidence="11 12">
    <name type="scientific">Ramlibacter aquaticus</name>
    <dbReference type="NCBI Taxonomy" id="2780094"/>
    <lineage>
        <taxon>Bacteria</taxon>
        <taxon>Pseudomonadati</taxon>
        <taxon>Pseudomonadota</taxon>
        <taxon>Betaproteobacteria</taxon>
        <taxon>Burkholderiales</taxon>
        <taxon>Comamonadaceae</taxon>
        <taxon>Ramlibacter</taxon>
    </lineage>
</organism>
<name>A0ABR9SBR8_9BURK</name>
<evidence type="ECO:0000256" key="7">
    <source>
        <dbReference type="ARBA" id="ARBA00040167"/>
    </source>
</evidence>
<dbReference type="InterPro" id="IPR039793">
    <property type="entry name" value="UROS/Hem4"/>
</dbReference>
<evidence type="ECO:0000256" key="3">
    <source>
        <dbReference type="ARBA" id="ARBA00013109"/>
    </source>
</evidence>